<dbReference type="Pfam" id="PF02632">
    <property type="entry name" value="BioY"/>
    <property type="match status" value="1"/>
</dbReference>
<dbReference type="STRING" id="1297742.A176_004849"/>
<sequence>MALIVGGALLTALLAQVSLSVPGSPVPITGQSLGVIVTAAALGPLRGAAAMGLYLLLGAVGLPVYAEGSSGLSRLMGATGGFLVGFLPAAFLVGLAARHGMDRRPWSALVVFIGGQLLIFAVGVPWLVVAARLGLAKAIDVGFLPFVPGGLIKAAIAAMLVPLAWRFVDRRDS</sequence>
<keyword evidence="5" id="KW-1185">Reference proteome</keyword>
<name>A0A0H4XI60_9BACT</name>
<evidence type="ECO:0000313" key="4">
    <source>
        <dbReference type="EMBL" id="AKQ67937.1"/>
    </source>
</evidence>
<dbReference type="AlphaFoldDB" id="A0A0H4XI60"/>
<feature type="transmembrane region" description="Helical" evidence="3">
    <location>
        <begin position="78"/>
        <end position="97"/>
    </location>
</feature>
<dbReference type="GO" id="GO:0015225">
    <property type="term" value="F:biotin transmembrane transporter activity"/>
    <property type="evidence" value="ECO:0007669"/>
    <property type="project" value="UniProtKB-UniRule"/>
</dbReference>
<keyword evidence="2" id="KW-0813">Transport</keyword>
<dbReference type="PANTHER" id="PTHR34295:SF1">
    <property type="entry name" value="BIOTIN TRANSPORTER BIOY"/>
    <property type="match status" value="1"/>
</dbReference>
<evidence type="ECO:0000256" key="3">
    <source>
        <dbReference type="SAM" id="Phobius"/>
    </source>
</evidence>
<dbReference type="InterPro" id="IPR003784">
    <property type="entry name" value="BioY"/>
</dbReference>
<dbReference type="PIRSF" id="PIRSF016661">
    <property type="entry name" value="BioY"/>
    <property type="match status" value="1"/>
</dbReference>
<feature type="transmembrane region" description="Helical" evidence="3">
    <location>
        <begin position="44"/>
        <end position="66"/>
    </location>
</feature>
<dbReference type="Gene3D" id="1.10.1760.20">
    <property type="match status" value="1"/>
</dbReference>
<evidence type="ECO:0000256" key="2">
    <source>
        <dbReference type="PIRNR" id="PIRNR016661"/>
    </source>
</evidence>
<keyword evidence="3" id="KW-1133">Transmembrane helix</keyword>
<reference evidence="4 5" key="1">
    <citation type="journal article" date="2016" name="PLoS ONE">
        <title>Complete Genome Sequence and Comparative Genomics of a Novel Myxobacterium Myxococcus hansupus.</title>
        <authorList>
            <person name="Sharma G."/>
            <person name="Narwani T."/>
            <person name="Subramanian S."/>
        </authorList>
    </citation>
    <scope>NUCLEOTIDE SEQUENCE [LARGE SCALE GENOMIC DNA]</scope>
    <source>
        <strain evidence="5">mixupus</strain>
    </source>
</reference>
<organism evidence="4 5">
    <name type="scientific">Pseudomyxococcus hansupus</name>
    <dbReference type="NCBI Taxonomy" id="1297742"/>
    <lineage>
        <taxon>Bacteria</taxon>
        <taxon>Pseudomonadati</taxon>
        <taxon>Myxococcota</taxon>
        <taxon>Myxococcia</taxon>
        <taxon>Myxococcales</taxon>
        <taxon>Cystobacterineae</taxon>
        <taxon>Myxococcaceae</taxon>
        <taxon>Pseudomyxococcus</taxon>
    </lineage>
</organism>
<feature type="transmembrane region" description="Helical" evidence="3">
    <location>
        <begin position="141"/>
        <end position="165"/>
    </location>
</feature>
<keyword evidence="2" id="KW-1003">Cell membrane</keyword>
<dbReference type="GO" id="GO:0005886">
    <property type="term" value="C:plasma membrane"/>
    <property type="evidence" value="ECO:0007669"/>
    <property type="project" value="UniProtKB-SubCell"/>
</dbReference>
<proteinExistence type="inferred from homology"/>
<protein>
    <recommendedName>
        <fullName evidence="2">Biotin transporter</fullName>
    </recommendedName>
</protein>
<keyword evidence="3" id="KW-0812">Transmembrane</keyword>
<dbReference type="PATRIC" id="fig|1297742.4.peg.4895"/>
<comment type="subcellular location">
    <subcellularLocation>
        <location evidence="2">Cell membrane</location>
        <topology evidence="2">Multi-pass membrane protein</topology>
    </subcellularLocation>
</comment>
<dbReference type="EMBL" id="CP012109">
    <property type="protein sequence ID" value="AKQ67937.1"/>
    <property type="molecule type" value="Genomic_DNA"/>
</dbReference>
<evidence type="ECO:0000313" key="5">
    <source>
        <dbReference type="Proteomes" id="UP000009026"/>
    </source>
</evidence>
<keyword evidence="2 3" id="KW-0472">Membrane</keyword>
<dbReference type="PANTHER" id="PTHR34295">
    <property type="entry name" value="BIOTIN TRANSPORTER BIOY"/>
    <property type="match status" value="1"/>
</dbReference>
<evidence type="ECO:0000256" key="1">
    <source>
        <dbReference type="ARBA" id="ARBA00010692"/>
    </source>
</evidence>
<feature type="transmembrane region" description="Helical" evidence="3">
    <location>
        <begin position="109"/>
        <end position="129"/>
    </location>
</feature>
<dbReference type="eggNOG" id="COG1268">
    <property type="taxonomic scope" value="Bacteria"/>
</dbReference>
<comment type="similarity">
    <text evidence="1 2">Belongs to the BioY family.</text>
</comment>
<accession>A0A0H4XI60</accession>
<dbReference type="Proteomes" id="UP000009026">
    <property type="component" value="Chromosome"/>
</dbReference>
<dbReference type="KEGG" id="mym:A176_004849"/>
<gene>
    <name evidence="4" type="ORF">A176_004849</name>
</gene>